<dbReference type="Proteomes" id="UP000239649">
    <property type="component" value="Unassembled WGS sequence"/>
</dbReference>
<name>A0A2P6UZV3_9CHLO</name>
<dbReference type="SUPFAM" id="SSF52821">
    <property type="entry name" value="Rhodanese/Cell cycle control phosphatase"/>
    <property type="match status" value="1"/>
</dbReference>
<dbReference type="InterPro" id="IPR001763">
    <property type="entry name" value="Rhodanese-like_dom"/>
</dbReference>
<keyword evidence="3" id="KW-1185">Reference proteome</keyword>
<comment type="caution">
    <text evidence="2">The sequence shown here is derived from an EMBL/GenBank/DDBJ whole genome shotgun (WGS) entry which is preliminary data.</text>
</comment>
<sequence length="218" mass="23433">MAATAACLGKPARPFTARASPAQRRPRRAAALASRAEVRTAERGLTSGVAIDGMRPTSPKAWEMISKSLKKAGVAFVTPDAAARARTPVVDIRPDNEYKKGRLPGATNCQYYRSIEGWSPDKIIRRLGFSFFGVYGTEANPDFLAQVAAAQPKKNGGVILVCNVGGSLTPTGPSEFGRQSRSLTAAYELVQAGYSNIKVLENGYYGWCKADKEIEMDA</sequence>
<gene>
    <name evidence="2" type="ORF">C2E20_8936</name>
</gene>
<evidence type="ECO:0000313" key="2">
    <source>
        <dbReference type="EMBL" id="PSC67375.1"/>
    </source>
</evidence>
<dbReference type="GO" id="GO:0009507">
    <property type="term" value="C:chloroplast"/>
    <property type="evidence" value="ECO:0007669"/>
    <property type="project" value="TreeGrafter"/>
</dbReference>
<evidence type="ECO:0000259" key="1">
    <source>
        <dbReference type="PROSITE" id="PS50206"/>
    </source>
</evidence>
<dbReference type="PANTHER" id="PTHR44920">
    <property type="entry name" value="RHODANESE-LIKE DOMAIN-CONTAINING PROTEIN 14, CHLOROPLASTIC-RELATED"/>
    <property type="match status" value="1"/>
</dbReference>
<dbReference type="InterPro" id="IPR043186">
    <property type="entry name" value="Str14"/>
</dbReference>
<dbReference type="OrthoDB" id="496335at2759"/>
<dbReference type="Pfam" id="PF00581">
    <property type="entry name" value="Rhodanese"/>
    <property type="match status" value="1"/>
</dbReference>
<proteinExistence type="predicted"/>
<dbReference type="STRING" id="554055.A0A2P6UZV3"/>
<dbReference type="CDD" id="cd00158">
    <property type="entry name" value="RHOD"/>
    <property type="match status" value="1"/>
</dbReference>
<dbReference type="PANTHER" id="PTHR44920:SF2">
    <property type="entry name" value="RHODANESE DOMAIN-CONTAINING PROTEIN"/>
    <property type="match status" value="1"/>
</dbReference>
<evidence type="ECO:0000313" key="3">
    <source>
        <dbReference type="Proteomes" id="UP000239649"/>
    </source>
</evidence>
<dbReference type="AlphaFoldDB" id="A0A2P6UZV3"/>
<reference evidence="2 3" key="1">
    <citation type="journal article" date="2018" name="Plant J.">
        <title>Genome sequences of Chlorella sorokiniana UTEX 1602 and Micractinium conductrix SAG 241.80: implications to maltose excretion by a green alga.</title>
        <authorList>
            <person name="Arriola M.B."/>
            <person name="Velmurugan N."/>
            <person name="Zhang Y."/>
            <person name="Plunkett M.H."/>
            <person name="Hondzo H."/>
            <person name="Barney B.M."/>
        </authorList>
    </citation>
    <scope>NUCLEOTIDE SEQUENCE [LARGE SCALE GENOMIC DNA]</scope>
    <source>
        <strain evidence="2 3">SAG 241.80</strain>
    </source>
</reference>
<organism evidence="2 3">
    <name type="scientific">Micractinium conductrix</name>
    <dbReference type="NCBI Taxonomy" id="554055"/>
    <lineage>
        <taxon>Eukaryota</taxon>
        <taxon>Viridiplantae</taxon>
        <taxon>Chlorophyta</taxon>
        <taxon>core chlorophytes</taxon>
        <taxon>Trebouxiophyceae</taxon>
        <taxon>Chlorellales</taxon>
        <taxon>Chlorellaceae</taxon>
        <taxon>Chlorella clade</taxon>
        <taxon>Micractinium</taxon>
    </lineage>
</organism>
<protein>
    <submittedName>
        <fullName evidence="2">Rhodanese-like domain-containing chloroplastic</fullName>
    </submittedName>
</protein>
<dbReference type="InterPro" id="IPR036873">
    <property type="entry name" value="Rhodanese-like_dom_sf"/>
</dbReference>
<dbReference type="SMART" id="SM00450">
    <property type="entry name" value="RHOD"/>
    <property type="match status" value="1"/>
</dbReference>
<feature type="domain" description="Rhodanese" evidence="1">
    <location>
        <begin position="83"/>
        <end position="216"/>
    </location>
</feature>
<dbReference type="PROSITE" id="PS50206">
    <property type="entry name" value="RHODANESE_3"/>
    <property type="match status" value="1"/>
</dbReference>
<dbReference type="Gene3D" id="3.40.250.10">
    <property type="entry name" value="Rhodanese-like domain"/>
    <property type="match status" value="1"/>
</dbReference>
<accession>A0A2P6UZV3</accession>
<dbReference type="EMBL" id="LHPF02000062">
    <property type="protein sequence ID" value="PSC67375.1"/>
    <property type="molecule type" value="Genomic_DNA"/>
</dbReference>